<dbReference type="InterPro" id="IPR011009">
    <property type="entry name" value="Kinase-like_dom_sf"/>
</dbReference>
<dbReference type="PANTHER" id="PTHR45927">
    <property type="entry name" value="LYSM-DOMAIN RECEPTOR-LIKE KINASE-RELATED"/>
    <property type="match status" value="1"/>
</dbReference>
<dbReference type="PANTHER" id="PTHR45927:SF2">
    <property type="entry name" value="SERINE_THREONINE RECEPTOR-LIKE KINASE NFP"/>
    <property type="match status" value="1"/>
</dbReference>
<dbReference type="Gene3D" id="1.10.510.10">
    <property type="entry name" value="Transferase(Phosphotransferase) domain 1"/>
    <property type="match status" value="2"/>
</dbReference>
<sequence length="617" mass="68943">MAKHFLSLYALFLLLVFFTTQISAQSPPPSTTATNFTCSAISPPSCETYVAYFARPPKFTSLDNISDLFEVSRLSIARASNLVSECIRLVPNQLLLVPITCGCTRNRYFANITYQIKKDDSYYSVSIEAFQRLTEWHVVEEMNPTLTPTLLQIGVEVVFPLFCGCPSKTHLENGTKLFITYVWQPTDDIVSVGAKFNASADKIKAENSYQNFSAAVGFPVLIPVSQFPALSQPPPPHESNKFKHRLILIAAISSIVALLIFLVAWFLVCNNGSQEKKKILYCNSCCSVETADLIIQKKKITKSELKIKQDKLLPGVSGHLGKPIMYDAKTIMEATMNLNENFRIGGSVYRAMIDGQVLAVKKAKENVTEELKILQKVNHANLVNLMGISFDSGGNRFLVYEYAENGSLDKWLHSKSSASSSSATILTWNQRLNIALDVANGLQYMHEHIQPSIVHREIRTQSVLLDSRFKAKIGNFSMARQTSDDLMQKVDVFTFGVVLLELLSGKKAMETMDNGEVVVLWKEAKAVFEGEERKEERLREWMDSKLESFYPVDGALSLTTLAWACTQEKPSARPSMAEIVFNLSVLTQLTCETPEGSWNSNVEAEEVIHVINPIIAR</sequence>
<evidence type="ECO:0000313" key="5">
    <source>
        <dbReference type="Proteomes" id="UP000796880"/>
    </source>
</evidence>
<evidence type="ECO:0000313" key="4">
    <source>
        <dbReference type="EMBL" id="KAF3438845.1"/>
    </source>
</evidence>
<dbReference type="InterPro" id="IPR000719">
    <property type="entry name" value="Prot_kinase_dom"/>
</dbReference>
<feature type="chain" id="PRO_5035468649" description="Protein kinase domain-containing protein" evidence="2">
    <location>
        <begin position="25"/>
        <end position="617"/>
    </location>
</feature>
<keyword evidence="1" id="KW-0472">Membrane</keyword>
<gene>
    <name evidence="4" type="ORF">FNV43_RR17120</name>
</gene>
<feature type="signal peptide" evidence="2">
    <location>
        <begin position="1"/>
        <end position="24"/>
    </location>
</feature>
<dbReference type="Pfam" id="PF23462">
    <property type="entry name" value="LysM3_NFP"/>
    <property type="match status" value="1"/>
</dbReference>
<accession>A0A8K0DWY1</accession>
<dbReference type="InterPro" id="IPR059144">
    <property type="entry name" value="NFP_LysM3"/>
</dbReference>
<dbReference type="InterPro" id="IPR056561">
    <property type="entry name" value="NFP_LYK_LysM1"/>
</dbReference>
<name>A0A8K0DWY1_9ROSA</name>
<keyword evidence="1" id="KW-0812">Transmembrane</keyword>
<evidence type="ECO:0000256" key="2">
    <source>
        <dbReference type="SAM" id="SignalP"/>
    </source>
</evidence>
<feature type="transmembrane region" description="Helical" evidence="1">
    <location>
        <begin position="246"/>
        <end position="268"/>
    </location>
</feature>
<feature type="domain" description="Protein kinase" evidence="3">
    <location>
        <begin position="334"/>
        <end position="586"/>
    </location>
</feature>
<dbReference type="Pfam" id="PF23446">
    <property type="entry name" value="LysM1_NFP_LYK"/>
    <property type="match status" value="1"/>
</dbReference>
<keyword evidence="2" id="KW-0732">Signal</keyword>
<reference evidence="4" key="1">
    <citation type="submission" date="2020-03" db="EMBL/GenBank/DDBJ databases">
        <title>A high-quality chromosome-level genome assembly of a woody plant with both climbing and erect habits, Rhamnella rubrinervis.</title>
        <authorList>
            <person name="Lu Z."/>
            <person name="Yang Y."/>
            <person name="Zhu X."/>
            <person name="Sun Y."/>
        </authorList>
    </citation>
    <scope>NUCLEOTIDE SEQUENCE</scope>
    <source>
        <strain evidence="4">BYM</strain>
        <tissue evidence="4">Leaf</tissue>
    </source>
</reference>
<dbReference type="GO" id="GO:0005524">
    <property type="term" value="F:ATP binding"/>
    <property type="evidence" value="ECO:0007669"/>
    <property type="project" value="InterPro"/>
</dbReference>
<dbReference type="GO" id="GO:0004672">
    <property type="term" value="F:protein kinase activity"/>
    <property type="evidence" value="ECO:0007669"/>
    <property type="project" value="InterPro"/>
</dbReference>
<dbReference type="PROSITE" id="PS50011">
    <property type="entry name" value="PROTEIN_KINASE_DOM"/>
    <property type="match status" value="1"/>
</dbReference>
<dbReference type="EMBL" id="VOIH02000008">
    <property type="protein sequence ID" value="KAF3438845.1"/>
    <property type="molecule type" value="Genomic_DNA"/>
</dbReference>
<evidence type="ECO:0000259" key="3">
    <source>
        <dbReference type="PROSITE" id="PS50011"/>
    </source>
</evidence>
<keyword evidence="1" id="KW-1133">Transmembrane helix</keyword>
<dbReference type="InterPro" id="IPR052611">
    <property type="entry name" value="Plant_RLK_LysM"/>
</dbReference>
<dbReference type="Pfam" id="PF23457">
    <property type="entry name" value="LysM2_NFP"/>
    <property type="match status" value="1"/>
</dbReference>
<dbReference type="Pfam" id="PF07714">
    <property type="entry name" value="PK_Tyr_Ser-Thr"/>
    <property type="match status" value="1"/>
</dbReference>
<keyword evidence="5" id="KW-1185">Reference proteome</keyword>
<comment type="caution">
    <text evidence="4">The sequence shown here is derived from an EMBL/GenBank/DDBJ whole genome shotgun (WGS) entry which is preliminary data.</text>
</comment>
<protein>
    <recommendedName>
        <fullName evidence="3">Protein kinase domain-containing protein</fullName>
    </recommendedName>
</protein>
<dbReference type="Gene3D" id="3.30.200.20">
    <property type="entry name" value="Phosphorylase Kinase, domain 1"/>
    <property type="match status" value="1"/>
</dbReference>
<dbReference type="InterPro" id="IPR059143">
    <property type="entry name" value="NFP_LysM2"/>
</dbReference>
<dbReference type="SUPFAM" id="SSF56112">
    <property type="entry name" value="Protein kinase-like (PK-like)"/>
    <property type="match status" value="1"/>
</dbReference>
<dbReference type="OrthoDB" id="1668230at2759"/>
<evidence type="ECO:0000256" key="1">
    <source>
        <dbReference type="SAM" id="Phobius"/>
    </source>
</evidence>
<proteinExistence type="predicted"/>
<dbReference type="Proteomes" id="UP000796880">
    <property type="component" value="Unassembled WGS sequence"/>
</dbReference>
<dbReference type="InterPro" id="IPR001245">
    <property type="entry name" value="Ser-Thr/Tyr_kinase_cat_dom"/>
</dbReference>
<organism evidence="4 5">
    <name type="scientific">Rhamnella rubrinervis</name>
    <dbReference type="NCBI Taxonomy" id="2594499"/>
    <lineage>
        <taxon>Eukaryota</taxon>
        <taxon>Viridiplantae</taxon>
        <taxon>Streptophyta</taxon>
        <taxon>Embryophyta</taxon>
        <taxon>Tracheophyta</taxon>
        <taxon>Spermatophyta</taxon>
        <taxon>Magnoliopsida</taxon>
        <taxon>eudicotyledons</taxon>
        <taxon>Gunneridae</taxon>
        <taxon>Pentapetalae</taxon>
        <taxon>rosids</taxon>
        <taxon>fabids</taxon>
        <taxon>Rosales</taxon>
        <taxon>Rhamnaceae</taxon>
        <taxon>rhamnoid group</taxon>
        <taxon>Rhamneae</taxon>
        <taxon>Rhamnella</taxon>
    </lineage>
</organism>
<dbReference type="AlphaFoldDB" id="A0A8K0DWY1"/>